<accession>A0ABV5WBB2</accession>
<dbReference type="Proteomes" id="UP001589609">
    <property type="component" value="Unassembled WGS sequence"/>
</dbReference>
<dbReference type="RefSeq" id="WP_342045710.1">
    <property type="nucleotide sequence ID" value="NZ_JBHMAF010000017.1"/>
</dbReference>
<proteinExistence type="predicted"/>
<sequence length="192" mass="20474">MTEKRVYVNAEVQGERTVTEYDVNGKLKLTVVINNQFTNAPNTTQLASGAGRSSTAGNNAAIDSSNTEQQQSVGGQGQAKNEGMKGEQFQPQDKHAGYHDNDEIVFVINNQIHCSGETDAAATQVASGGGVYSAAGTNAAVESTNTKQQHAVGGDETGRAVNTGMNNKQIEKQSSFHEKQQQSIDGLRLFLR</sequence>
<evidence type="ECO:0000313" key="2">
    <source>
        <dbReference type="EMBL" id="MFB9757870.1"/>
    </source>
</evidence>
<gene>
    <name evidence="2" type="ORF">ACFFMS_04835</name>
</gene>
<protein>
    <submittedName>
        <fullName evidence="2">Uncharacterized protein</fullName>
    </submittedName>
</protein>
<name>A0ABV5WBB2_9BACI</name>
<evidence type="ECO:0000256" key="1">
    <source>
        <dbReference type="SAM" id="MobiDB-lite"/>
    </source>
</evidence>
<feature type="compositionally biased region" description="Polar residues" evidence="1">
    <location>
        <begin position="41"/>
        <end position="73"/>
    </location>
</feature>
<comment type="caution">
    <text evidence="2">The sequence shown here is derived from an EMBL/GenBank/DDBJ whole genome shotgun (WGS) entry which is preliminary data.</text>
</comment>
<keyword evidence="3" id="KW-1185">Reference proteome</keyword>
<reference evidence="2 3" key="1">
    <citation type="submission" date="2024-09" db="EMBL/GenBank/DDBJ databases">
        <authorList>
            <person name="Sun Q."/>
            <person name="Mori K."/>
        </authorList>
    </citation>
    <scope>NUCLEOTIDE SEQUENCE [LARGE SCALE GENOMIC DNA]</scope>
    <source>
        <strain evidence="2 3">JCM 11201</strain>
    </source>
</reference>
<feature type="region of interest" description="Disordered" evidence="1">
    <location>
        <begin position="143"/>
        <end position="162"/>
    </location>
</feature>
<evidence type="ECO:0000313" key="3">
    <source>
        <dbReference type="Proteomes" id="UP001589609"/>
    </source>
</evidence>
<organism evidence="2 3">
    <name type="scientific">Ectobacillus funiculus</name>
    <dbReference type="NCBI Taxonomy" id="137993"/>
    <lineage>
        <taxon>Bacteria</taxon>
        <taxon>Bacillati</taxon>
        <taxon>Bacillota</taxon>
        <taxon>Bacilli</taxon>
        <taxon>Bacillales</taxon>
        <taxon>Bacillaceae</taxon>
        <taxon>Ectobacillus</taxon>
    </lineage>
</organism>
<dbReference type="EMBL" id="JBHMAF010000017">
    <property type="protein sequence ID" value="MFB9757870.1"/>
    <property type="molecule type" value="Genomic_DNA"/>
</dbReference>
<feature type="region of interest" description="Disordered" evidence="1">
    <location>
        <begin position="41"/>
        <end position="96"/>
    </location>
</feature>